<name>A0A0Y9XMH4_PLABE</name>
<keyword evidence="3 8" id="KW-0808">Transferase</keyword>
<dbReference type="InterPro" id="IPR057754">
    <property type="entry name" value="PI4-kinase_beta/PIK1_cat"/>
</dbReference>
<evidence type="ECO:0000313" key="9">
    <source>
        <dbReference type="EMBL" id="SCN26687.1"/>
    </source>
</evidence>
<evidence type="ECO:0000313" key="11">
    <source>
        <dbReference type="Proteomes" id="UP000220214"/>
    </source>
</evidence>
<dbReference type="InterPro" id="IPR018936">
    <property type="entry name" value="PI3/4_kinase_CS"/>
</dbReference>
<comment type="catalytic activity">
    <reaction evidence="1">
        <text>a 1,2-diacyl-sn-glycero-3-phospho-(1D-myo-inositol) + ATP = a 1,2-diacyl-sn-glycero-3-phospho-(1D-myo-inositol 4-phosphate) + ADP + H(+)</text>
        <dbReference type="Rhea" id="RHEA:19877"/>
        <dbReference type="ChEBI" id="CHEBI:15378"/>
        <dbReference type="ChEBI" id="CHEBI:30616"/>
        <dbReference type="ChEBI" id="CHEBI:57880"/>
        <dbReference type="ChEBI" id="CHEBI:58178"/>
        <dbReference type="ChEBI" id="CHEBI:456216"/>
        <dbReference type="EC" id="2.7.1.67"/>
    </reaction>
</comment>
<feature type="compositionally biased region" description="Basic and acidic residues" evidence="5">
    <location>
        <begin position="1165"/>
        <end position="1189"/>
    </location>
</feature>
<dbReference type="PANTHER" id="PTHR10048:SF22">
    <property type="entry name" value="PHOSPHATIDYLINOSITOL 4-KINASE BETA"/>
    <property type="match status" value="1"/>
</dbReference>
<dbReference type="PANTHER" id="PTHR10048">
    <property type="entry name" value="PHOSPHATIDYLINOSITOL KINASE"/>
    <property type="match status" value="1"/>
</dbReference>
<dbReference type="Gene3D" id="1.10.1070.11">
    <property type="entry name" value="Phosphatidylinositol 3-/4-kinase, catalytic domain"/>
    <property type="match status" value="1"/>
</dbReference>
<dbReference type="SMR" id="A0A0Y9XMH4"/>
<dbReference type="InterPro" id="IPR000403">
    <property type="entry name" value="PI3/4_kinase_cat_dom"/>
</dbReference>
<evidence type="ECO:0000313" key="10">
    <source>
        <dbReference type="Proteomes" id="UP000069549"/>
    </source>
</evidence>
<feature type="compositionally biased region" description="Basic and acidic residues" evidence="5">
    <location>
        <begin position="1058"/>
        <end position="1073"/>
    </location>
</feature>
<evidence type="ECO:0000313" key="8">
    <source>
        <dbReference type="EMBL" id="CXI61086.1"/>
    </source>
</evidence>
<evidence type="ECO:0000259" key="6">
    <source>
        <dbReference type="PROSITE" id="PS50290"/>
    </source>
</evidence>
<feature type="region of interest" description="Disordered" evidence="5">
    <location>
        <begin position="299"/>
        <end position="359"/>
    </location>
</feature>
<feature type="region of interest" description="Disordered" evidence="5">
    <location>
        <begin position="1"/>
        <end position="27"/>
    </location>
</feature>
<dbReference type="SUPFAM" id="SSF56112">
    <property type="entry name" value="Protein kinase-like (PK-like)"/>
    <property type="match status" value="1"/>
</dbReference>
<gene>
    <name evidence="8" type="primary">PI4K</name>
    <name evidence="8" type="ORF">PBK173_000275100</name>
    <name evidence="9" type="ORF">PBNK65E_000267100</name>
</gene>
<organism evidence="8 10">
    <name type="scientific">Plasmodium berghei</name>
    <dbReference type="NCBI Taxonomy" id="5821"/>
    <lineage>
        <taxon>Eukaryota</taxon>
        <taxon>Sar</taxon>
        <taxon>Alveolata</taxon>
        <taxon>Apicomplexa</taxon>
        <taxon>Aconoidasida</taxon>
        <taxon>Haemosporida</taxon>
        <taxon>Plasmodiidae</taxon>
        <taxon>Plasmodium</taxon>
        <taxon>Plasmodium (Vinckeia)</taxon>
    </lineage>
</organism>
<dbReference type="FunFam" id="1.10.1070.11:FF:000027">
    <property type="entry name" value="Putative Phosphatidylinositol 4-kinase"/>
    <property type="match status" value="1"/>
</dbReference>
<dbReference type="EMBL" id="LT614637">
    <property type="protein sequence ID" value="SCN26687.1"/>
    <property type="molecule type" value="Genomic_DNA"/>
</dbReference>
<sequence>MMEQEKKPRREKEEPSISTNIFYGEKENKNEQLSQVENKCEALPEHNCNTHADKSDNICIQNPNVLKCEEIQNIDSKQGFSINLNKNNYEYNTNLYEQSVSNLNVQNMDDCNIVDIKSDLNDPVKKNVILINNIEKKKIVESNDEGNENIHNEGNNIKLISNQKDKNICDIISTNKIEVEKREDTNSIENIANINYTTIKEELKNEEKCLTNFNDKNESNVVEKYCENNKNIIDDATEKNRRIIEMYEKKLETEIDQKEKNKVDRLTELSDQIDGNASTISAKMRESISKIFRETPSSKPKIINEIKKNDNDENSEYNKSESISEKNENKFFFKDEGNLSNDNGSMGRDDRDNKPSFSRSTLKEGSLLRLFRCEYFDTHLHIRYLYDRKEVGVHEYLVNSLYTQRNPEDILFYLPQLCQISLVRYESSSLYRFLLDKASKSMHFALKLNWIYNSIVEDNISKYKEISQKMIQEIEMAVVNCKPLNSECKIFKENKQSDLLILAYPLLFKRKFIIKKIRANEKINQIKKFNKFLSNSYSLKGLIESNPIEKTNTLSSTNNSDNLLKEMCFCSNHIKSIDQKNTGVMNLEKMDPQCGDKINPQSIHPNSEHINEEAEKNNYLGGEQKYNSVCPKCAHIFEIKKEKKDKKKNIALSPQLPSCYIINSGALSVASAKIKLPSTYAKLGDPLSFSKFSLPDCNYSFDMIEELQQFFMKQRRCDYFSLLNNFIDILITTSNLLANEPDIDIRNTILNKFIYSLNTWMVMRRCIVASCENIFSMTGLCIPMESISSSKSDRCGSRRKQKKNSKHLQILHFNNDECKIFFSKKRAPYLLVFEVADLDEDISHISDNTFYVSNRLFNIENYKNNNLIKTTQTNEKESGVKNYFSDDEHSNNAKSDDELKHNNYILTKNYGGYNENSSSYECEMKTSYEEQNKKIIINNNNKNIGKTNGNRYYESNENSYQYYDDKNYQEFYNYKEEQITKLNRNTNSADDDPSEISSTNSSCNYFKDLNVIKMNDLYVYNAIVNDLRRENLISFTSEEEENIYLIKKCIGLAEEKSNDGYSDKEYDKNEMGRRRSRKHNNNDNKNEVNSESNESSSQGIKTNKFLNTRSASMPNYLNNSKPTDITSTKCTPVDNNDENGYINDIGEYNEGNGNSTDNQTTEQEENLKKTNKDKQIQGHKNEETYDKNNKKEMNSINKNLIKRVGNNINGKNGGKHASVLSSHSHNTRNCYYSIELPSILPDISEYFKVENYLNEEFKKKNCKIIKTLLWGELFEDKKKKIRKISPYGKLKSWDLKCVIVKGGDDLRQELLASQLIKQFKIIFDNAGLPLWLRPYEILVTGSNSGIIEYVHDTCSVDSLKRKFGTDSISTIFNIVFADYIFEAKKNFIESHAAYSLISYLLQVKDRHNGNMLLDSYGHLIHIDYGFMLTNSPGNVNFETSPFKLTQEYLDIMDGENSDNYEYFRRLIVSGFLEARKHSEEIILLVELMMPALKMPCFSNGTQFCIYSLKERFMTNLTVDACIQRINTLIETSVNNFRSVQYDYFQRITNGIM</sequence>
<dbReference type="Proteomes" id="UP000220214">
    <property type="component" value="Chromosome 11"/>
</dbReference>
<feature type="region of interest" description="Disordered" evidence="5">
    <location>
        <begin position="1058"/>
        <end position="1189"/>
    </location>
</feature>
<evidence type="ECO:0000259" key="7">
    <source>
        <dbReference type="PROSITE" id="PS51545"/>
    </source>
</evidence>
<dbReference type="InterPro" id="IPR016024">
    <property type="entry name" value="ARM-type_fold"/>
</dbReference>
<dbReference type="Pfam" id="PF00454">
    <property type="entry name" value="PI3_PI4_kinase"/>
    <property type="match status" value="1"/>
</dbReference>
<proteinExistence type="predicted"/>
<dbReference type="GO" id="GO:0005737">
    <property type="term" value="C:cytoplasm"/>
    <property type="evidence" value="ECO:0007669"/>
    <property type="project" value="TreeGrafter"/>
</dbReference>
<feature type="domain" description="PIK helical" evidence="7">
    <location>
        <begin position="274"/>
        <end position="477"/>
    </location>
</feature>
<dbReference type="Gene3D" id="1.25.40.70">
    <property type="entry name" value="Phosphatidylinositol 3-kinase, accessory domain (PIK)"/>
    <property type="match status" value="1"/>
</dbReference>
<dbReference type="InterPro" id="IPR036940">
    <property type="entry name" value="PI3/4_kinase_cat_sf"/>
</dbReference>
<dbReference type="SUPFAM" id="SSF48371">
    <property type="entry name" value="ARM repeat"/>
    <property type="match status" value="1"/>
</dbReference>
<evidence type="ECO:0000256" key="4">
    <source>
        <dbReference type="ARBA" id="ARBA00022777"/>
    </source>
</evidence>
<evidence type="ECO:0000256" key="1">
    <source>
        <dbReference type="ARBA" id="ARBA00001686"/>
    </source>
</evidence>
<dbReference type="PROSITE" id="PS00916">
    <property type="entry name" value="PI3_4_KINASE_2"/>
    <property type="match status" value="1"/>
</dbReference>
<evidence type="ECO:0000256" key="3">
    <source>
        <dbReference type="ARBA" id="ARBA00022679"/>
    </source>
</evidence>
<feature type="compositionally biased region" description="Basic and acidic residues" evidence="5">
    <location>
        <begin position="1"/>
        <end position="15"/>
    </location>
</feature>
<feature type="compositionally biased region" description="Polar residues" evidence="5">
    <location>
        <begin position="1151"/>
        <end position="1161"/>
    </location>
</feature>
<dbReference type="GO" id="GO:0048015">
    <property type="term" value="P:phosphatidylinositol-mediated signaling"/>
    <property type="evidence" value="ECO:0007669"/>
    <property type="project" value="TreeGrafter"/>
</dbReference>
<dbReference type="Pfam" id="PF21245">
    <property type="entry name" value="PI4KB-PIK1_PIK"/>
    <property type="match status" value="1"/>
</dbReference>
<dbReference type="InterPro" id="IPR011009">
    <property type="entry name" value="Kinase-like_dom_sf"/>
</dbReference>
<feature type="domain" description="PI3K/PI4K catalytic" evidence="6">
    <location>
        <begin position="1275"/>
        <end position="1537"/>
    </location>
</feature>
<dbReference type="Gene3D" id="3.30.1010.10">
    <property type="entry name" value="Phosphatidylinositol 3-kinase Catalytic Subunit, Chain A, domain 4"/>
    <property type="match status" value="1"/>
</dbReference>
<dbReference type="PROSITE" id="PS50290">
    <property type="entry name" value="PI3_4_KINASE_3"/>
    <property type="match status" value="1"/>
</dbReference>
<evidence type="ECO:0000256" key="2">
    <source>
        <dbReference type="ARBA" id="ARBA00012169"/>
    </source>
</evidence>
<accession>A0A0Y9XMH4</accession>
<dbReference type="InterPro" id="IPR015433">
    <property type="entry name" value="PI3/4_kinase"/>
</dbReference>
<dbReference type="PROSITE" id="PS00915">
    <property type="entry name" value="PI3_4_KINASE_1"/>
    <property type="match status" value="1"/>
</dbReference>
<dbReference type="GO" id="GO:0046854">
    <property type="term" value="P:phosphatidylinositol phosphate biosynthetic process"/>
    <property type="evidence" value="ECO:0007669"/>
    <property type="project" value="InterPro"/>
</dbReference>
<evidence type="ECO:0000256" key="5">
    <source>
        <dbReference type="SAM" id="MobiDB-lite"/>
    </source>
</evidence>
<dbReference type="EMBL" id="LT160031">
    <property type="protein sequence ID" value="CXI61086.1"/>
    <property type="molecule type" value="Genomic_DNA"/>
</dbReference>
<dbReference type="GO" id="GO:0004430">
    <property type="term" value="F:1-phosphatidylinositol 4-kinase activity"/>
    <property type="evidence" value="ECO:0007669"/>
    <property type="project" value="UniProtKB-EC"/>
</dbReference>
<dbReference type="CDD" id="cd05168">
    <property type="entry name" value="PI4Kc_III_beta"/>
    <property type="match status" value="1"/>
</dbReference>
<dbReference type="OMA" id="YNCIVND"/>
<reference evidence="8 10" key="1">
    <citation type="submission" date="2016-02" db="EMBL/GenBank/DDBJ databases">
        <authorList>
            <consortium name="Pathogen Informatics"/>
        </authorList>
    </citation>
    <scope>NUCLEOTIDE SEQUENCE [LARGE SCALE GENOMIC DNA]</scope>
    <source>
        <strain evidence="8 10">K173</strain>
        <strain evidence="9 11">NK65e</strain>
    </source>
</reference>
<dbReference type="InterPro" id="IPR001263">
    <property type="entry name" value="PI3K_accessory_dom"/>
</dbReference>
<dbReference type="EC" id="2.7.1.67" evidence="2"/>
<dbReference type="VEuPathDB" id="PlasmoDB:PBANKA_1109400"/>
<dbReference type="PROSITE" id="PS51545">
    <property type="entry name" value="PIK_HELICAL"/>
    <property type="match status" value="1"/>
</dbReference>
<dbReference type="Proteomes" id="UP000069549">
    <property type="component" value="Chromosome 11"/>
</dbReference>
<dbReference type="InterPro" id="IPR049160">
    <property type="entry name" value="PI4KB-PIK1_PIK"/>
</dbReference>
<dbReference type="SMART" id="SM00146">
    <property type="entry name" value="PI3Kc"/>
    <property type="match status" value="1"/>
</dbReference>
<dbReference type="GO" id="GO:0016020">
    <property type="term" value="C:membrane"/>
    <property type="evidence" value="ECO:0007669"/>
    <property type="project" value="TreeGrafter"/>
</dbReference>
<protein>
    <recommendedName>
        <fullName evidence="2">1-phosphatidylinositol 4-kinase</fullName>
        <ecNumber evidence="2">2.7.1.67</ecNumber>
    </recommendedName>
</protein>
<dbReference type="InterPro" id="IPR042236">
    <property type="entry name" value="PI3K_accessory_sf"/>
</dbReference>
<feature type="compositionally biased region" description="Polar residues" evidence="5">
    <location>
        <begin position="1098"/>
        <end position="1134"/>
    </location>
</feature>
<keyword evidence="4 8" id="KW-0418">Kinase</keyword>
<feature type="compositionally biased region" description="Basic and acidic residues" evidence="5">
    <location>
        <begin position="302"/>
        <end position="337"/>
    </location>
</feature>